<evidence type="ECO:0000313" key="2">
    <source>
        <dbReference type="Proteomes" id="UP000215127"/>
    </source>
</evidence>
<organism evidence="1 2">
    <name type="scientific">Zymoseptoria tritici (strain ST99CH_3D7)</name>
    <dbReference type="NCBI Taxonomy" id="1276538"/>
    <lineage>
        <taxon>Eukaryota</taxon>
        <taxon>Fungi</taxon>
        <taxon>Dikarya</taxon>
        <taxon>Ascomycota</taxon>
        <taxon>Pezizomycotina</taxon>
        <taxon>Dothideomycetes</taxon>
        <taxon>Dothideomycetidae</taxon>
        <taxon>Mycosphaerellales</taxon>
        <taxon>Mycosphaerellaceae</taxon>
        <taxon>Zymoseptoria</taxon>
    </lineage>
</organism>
<reference evidence="1 2" key="1">
    <citation type="submission" date="2016-06" db="EMBL/GenBank/DDBJ databases">
        <authorList>
            <person name="Kjaerup R.B."/>
            <person name="Dalgaard T.S."/>
            <person name="Juul-Madsen H.R."/>
        </authorList>
    </citation>
    <scope>NUCLEOTIDE SEQUENCE [LARGE SCALE GENOMIC DNA]</scope>
</reference>
<evidence type="ECO:0000313" key="1">
    <source>
        <dbReference type="EMBL" id="SMQ50575.1"/>
    </source>
</evidence>
<dbReference type="AlphaFoldDB" id="A0A1X7RT43"/>
<name>A0A1X7RT43_ZYMT9</name>
<keyword evidence="2" id="KW-1185">Reference proteome</keyword>
<accession>A0A1X7RT43</accession>
<dbReference type="Proteomes" id="UP000215127">
    <property type="component" value="Chromosome 5"/>
</dbReference>
<protein>
    <submittedName>
        <fullName evidence="1">Uncharacterized protein</fullName>
    </submittedName>
</protein>
<dbReference type="EMBL" id="LT853696">
    <property type="protein sequence ID" value="SMQ50575.1"/>
    <property type="molecule type" value="Genomic_DNA"/>
</dbReference>
<proteinExistence type="predicted"/>
<gene>
    <name evidence="1" type="ORF">ZT3D7_G5728</name>
</gene>
<sequence length="80" mass="8946">MQQILYGIEEDLLMILERLSQVIDVAARERSAVCVYEFDHNRKKSQSQACDFDAGHIALPTDIGHNTSVALQCHHVTPPA</sequence>